<evidence type="ECO:0000259" key="8">
    <source>
        <dbReference type="Pfam" id="PF01416"/>
    </source>
</evidence>
<comment type="function">
    <text evidence="4">Formation of pseudouridine at positions 38, 39 and 40 in the anticodon stem and loop of transfer RNAs.</text>
</comment>
<dbReference type="AlphaFoldDB" id="A0A7X2NKW3"/>
<feature type="domain" description="Pseudouridine synthase I TruA alpha/beta" evidence="8">
    <location>
        <begin position="7"/>
        <end position="101"/>
    </location>
</feature>
<comment type="subunit">
    <text evidence="4">Homodimer.</text>
</comment>
<organism evidence="9 10">
    <name type="scientific">Clostridium porci</name>
    <dbReference type="NCBI Taxonomy" id="2605778"/>
    <lineage>
        <taxon>Bacteria</taxon>
        <taxon>Bacillati</taxon>
        <taxon>Bacillota</taxon>
        <taxon>Clostridia</taxon>
        <taxon>Eubacteriales</taxon>
        <taxon>Clostridiaceae</taxon>
        <taxon>Clostridium</taxon>
    </lineage>
</organism>
<dbReference type="Pfam" id="PF01416">
    <property type="entry name" value="PseudoU_synth_1"/>
    <property type="match status" value="2"/>
</dbReference>
<evidence type="ECO:0000256" key="1">
    <source>
        <dbReference type="ARBA" id="ARBA00009375"/>
    </source>
</evidence>
<dbReference type="GO" id="GO:0160147">
    <property type="term" value="F:tRNA pseudouridine(38-40) synthase activity"/>
    <property type="evidence" value="ECO:0007669"/>
    <property type="project" value="UniProtKB-EC"/>
</dbReference>
<dbReference type="InterPro" id="IPR020103">
    <property type="entry name" value="PsdUridine_synth_cat_dom_sf"/>
</dbReference>
<keyword evidence="3 4" id="KW-0413">Isomerase</keyword>
<comment type="caution">
    <text evidence="9">The sequence shown here is derived from an EMBL/GenBank/DDBJ whole genome shotgun (WGS) entry which is preliminary data.</text>
</comment>
<dbReference type="SUPFAM" id="SSF55120">
    <property type="entry name" value="Pseudouridine synthase"/>
    <property type="match status" value="1"/>
</dbReference>
<evidence type="ECO:0000256" key="5">
    <source>
        <dbReference type="PIRSR" id="PIRSR001430-1"/>
    </source>
</evidence>
<dbReference type="InterPro" id="IPR001406">
    <property type="entry name" value="PsdUridine_synth_TruA"/>
</dbReference>
<evidence type="ECO:0000313" key="10">
    <source>
        <dbReference type="Proteomes" id="UP000429958"/>
    </source>
</evidence>
<dbReference type="Gene3D" id="3.30.70.660">
    <property type="entry name" value="Pseudouridine synthase I, catalytic domain, C-terminal subdomain"/>
    <property type="match status" value="1"/>
</dbReference>
<dbReference type="PANTHER" id="PTHR11142:SF0">
    <property type="entry name" value="TRNA PSEUDOURIDINE SYNTHASE-LIKE 1"/>
    <property type="match status" value="1"/>
</dbReference>
<dbReference type="InterPro" id="IPR020097">
    <property type="entry name" value="PsdUridine_synth_TruA_a/b_dom"/>
</dbReference>
<dbReference type="GO" id="GO:0031119">
    <property type="term" value="P:tRNA pseudouridine synthesis"/>
    <property type="evidence" value="ECO:0007669"/>
    <property type="project" value="UniProtKB-UniRule"/>
</dbReference>
<dbReference type="GO" id="GO:0003723">
    <property type="term" value="F:RNA binding"/>
    <property type="evidence" value="ECO:0007669"/>
    <property type="project" value="InterPro"/>
</dbReference>
<evidence type="ECO:0000313" key="9">
    <source>
        <dbReference type="EMBL" id="MSS36717.1"/>
    </source>
</evidence>
<dbReference type="InterPro" id="IPR020095">
    <property type="entry name" value="PsdUridine_synth_TruA_C"/>
</dbReference>
<sequence length="248" mass="27797">MKRVRIVVAYDGTNYHGWQLQPNGVTIESVLNEKLTELLGEAISVIGASRTDSGVHSQGNVAVFDTENRMPADKICLALNQRLPEDIRVQSSEEVALSWHPRRCACVKKTYEYRVLNRRIEMPSCRLYSHFCHFALNLERMQAAARCLEGEHDFKSFCNVRTQAEDTVRTIYSLSVTRNEADMITIRVTGNGFLYNMVRILAGTLLAVGMGRLQPEDMETILAAKDRSAAGPTAPAKGLFLINIKYGE</sequence>
<gene>
    <name evidence="4 9" type="primary">truA</name>
    <name evidence="9" type="ORF">FYJ39_09085</name>
</gene>
<evidence type="ECO:0000256" key="3">
    <source>
        <dbReference type="ARBA" id="ARBA00023235"/>
    </source>
</evidence>
<dbReference type="HAMAP" id="MF_00171">
    <property type="entry name" value="TruA"/>
    <property type="match status" value="1"/>
</dbReference>
<dbReference type="EC" id="5.4.99.12" evidence="4"/>
<comment type="caution">
    <text evidence="4">Lacks conserved residue(s) required for the propagation of feature annotation.</text>
</comment>
<comment type="similarity">
    <text evidence="1 4 7">Belongs to the tRNA pseudouridine synthase TruA family.</text>
</comment>
<dbReference type="PIRSF" id="PIRSF001430">
    <property type="entry name" value="tRNA_psdUrid_synth"/>
    <property type="match status" value="1"/>
</dbReference>
<evidence type="ECO:0000256" key="6">
    <source>
        <dbReference type="PIRSR" id="PIRSR001430-2"/>
    </source>
</evidence>
<feature type="binding site" evidence="4 6">
    <location>
        <position position="111"/>
    </location>
    <ligand>
        <name>substrate</name>
    </ligand>
</feature>
<feature type="domain" description="Pseudouridine synthase I TruA alpha/beta" evidence="8">
    <location>
        <begin position="144"/>
        <end position="246"/>
    </location>
</feature>
<keyword evidence="2 4" id="KW-0819">tRNA processing</keyword>
<dbReference type="PANTHER" id="PTHR11142">
    <property type="entry name" value="PSEUDOURIDYLATE SYNTHASE"/>
    <property type="match status" value="1"/>
</dbReference>
<keyword evidence="10" id="KW-1185">Reference proteome</keyword>
<evidence type="ECO:0000256" key="2">
    <source>
        <dbReference type="ARBA" id="ARBA00022694"/>
    </source>
</evidence>
<protein>
    <recommendedName>
        <fullName evidence="4">tRNA pseudouridine synthase A</fullName>
        <ecNumber evidence="4">5.4.99.12</ecNumber>
    </recommendedName>
    <alternativeName>
        <fullName evidence="4">tRNA pseudouridine(38-40) synthase</fullName>
    </alternativeName>
    <alternativeName>
        <fullName evidence="4">tRNA pseudouridylate synthase I</fullName>
    </alternativeName>
    <alternativeName>
        <fullName evidence="4">tRNA-uridine isomerase I</fullName>
    </alternativeName>
</protein>
<reference evidence="9 10" key="1">
    <citation type="submission" date="2019-08" db="EMBL/GenBank/DDBJ databases">
        <title>In-depth cultivation of the pig gut microbiome towards novel bacterial diversity and tailored functional studies.</title>
        <authorList>
            <person name="Wylensek D."/>
            <person name="Hitch T.C.A."/>
            <person name="Clavel T."/>
        </authorList>
    </citation>
    <scope>NUCLEOTIDE SEQUENCE [LARGE SCALE GENOMIC DNA]</scope>
    <source>
        <strain evidence="9 10">WCA-389-WT-23D1</strain>
    </source>
</reference>
<dbReference type="Proteomes" id="UP000429958">
    <property type="component" value="Unassembled WGS sequence"/>
</dbReference>
<feature type="active site" description="Nucleophile" evidence="4 5">
    <location>
        <position position="52"/>
    </location>
</feature>
<proteinExistence type="inferred from homology"/>
<evidence type="ECO:0000256" key="7">
    <source>
        <dbReference type="RuleBase" id="RU003792"/>
    </source>
</evidence>
<dbReference type="FunFam" id="3.30.70.580:FF:000001">
    <property type="entry name" value="tRNA pseudouridine synthase A"/>
    <property type="match status" value="1"/>
</dbReference>
<comment type="catalytic activity">
    <reaction evidence="4 7">
        <text>uridine(38/39/40) in tRNA = pseudouridine(38/39/40) in tRNA</text>
        <dbReference type="Rhea" id="RHEA:22376"/>
        <dbReference type="Rhea" id="RHEA-COMP:10085"/>
        <dbReference type="Rhea" id="RHEA-COMP:10087"/>
        <dbReference type="ChEBI" id="CHEBI:65314"/>
        <dbReference type="ChEBI" id="CHEBI:65315"/>
        <dbReference type="EC" id="5.4.99.12"/>
    </reaction>
</comment>
<dbReference type="CDD" id="cd02570">
    <property type="entry name" value="PseudoU_synth_EcTruA"/>
    <property type="match status" value="1"/>
</dbReference>
<dbReference type="RefSeq" id="WP_154472170.1">
    <property type="nucleotide sequence ID" value="NZ_DBEWUL010000110.1"/>
</dbReference>
<accession>A0A7X2NKW3</accession>
<dbReference type="EMBL" id="VUMD01000007">
    <property type="protein sequence ID" value="MSS36717.1"/>
    <property type="molecule type" value="Genomic_DNA"/>
</dbReference>
<dbReference type="Gene3D" id="3.30.70.580">
    <property type="entry name" value="Pseudouridine synthase I, catalytic domain, N-terminal subdomain"/>
    <property type="match status" value="1"/>
</dbReference>
<dbReference type="InterPro" id="IPR020094">
    <property type="entry name" value="TruA/RsuA/RluB/E/F_N"/>
</dbReference>
<evidence type="ECO:0000256" key="4">
    <source>
        <dbReference type="HAMAP-Rule" id="MF_00171"/>
    </source>
</evidence>
<dbReference type="NCBIfam" id="TIGR00071">
    <property type="entry name" value="hisT_truA"/>
    <property type="match status" value="1"/>
</dbReference>
<name>A0A7X2NKW3_9CLOT</name>